<name>A0AA51RVY5_9GAMM</name>
<sequence>MGLINLIKDFLDAGGGVLYVVALVLFLMWTMIFERIWYYTFVFPKEARLMIAEWENRADTSSWQARKIREAWISQMSEKLNTGVGFIKTLVAICPMIGLLGTVTGMITVFELMSLFGTGDPRDMAGGITQATIPTMSGMVAALSGLFISTRLEYTARIKAEQLADRMPQH</sequence>
<evidence type="ECO:0000313" key="10">
    <source>
        <dbReference type="Proteomes" id="UP001239782"/>
    </source>
</evidence>
<keyword evidence="3 7" id="KW-0812">Transmembrane</keyword>
<feature type="transmembrane region" description="Helical" evidence="7">
    <location>
        <begin position="127"/>
        <end position="149"/>
    </location>
</feature>
<dbReference type="PANTHER" id="PTHR30625">
    <property type="entry name" value="PROTEIN TOLQ"/>
    <property type="match status" value="1"/>
</dbReference>
<evidence type="ECO:0000313" key="9">
    <source>
        <dbReference type="EMBL" id="WMS88560.1"/>
    </source>
</evidence>
<keyword evidence="2" id="KW-1003">Cell membrane</keyword>
<dbReference type="GO" id="GO:0005886">
    <property type="term" value="C:plasma membrane"/>
    <property type="evidence" value="ECO:0007669"/>
    <property type="project" value="UniProtKB-SubCell"/>
</dbReference>
<dbReference type="InterPro" id="IPR002898">
    <property type="entry name" value="MotA_ExbB_proton_chnl"/>
</dbReference>
<dbReference type="RefSeq" id="WP_309203775.1">
    <property type="nucleotide sequence ID" value="NZ_CP133548.1"/>
</dbReference>
<feature type="domain" description="MotA/TolQ/ExbB proton channel" evidence="8">
    <location>
        <begin position="57"/>
        <end position="159"/>
    </location>
</feature>
<keyword evidence="6" id="KW-0653">Protein transport</keyword>
<evidence type="ECO:0000256" key="1">
    <source>
        <dbReference type="ARBA" id="ARBA00004651"/>
    </source>
</evidence>
<keyword evidence="6" id="KW-0813">Transport</keyword>
<comment type="similarity">
    <text evidence="6">Belongs to the exbB/tolQ family.</text>
</comment>
<evidence type="ECO:0000256" key="6">
    <source>
        <dbReference type="RuleBase" id="RU004057"/>
    </source>
</evidence>
<dbReference type="AlphaFoldDB" id="A0AA51RVY5"/>
<evidence type="ECO:0000256" key="7">
    <source>
        <dbReference type="SAM" id="Phobius"/>
    </source>
</evidence>
<keyword evidence="4 7" id="KW-1133">Transmembrane helix</keyword>
<comment type="subcellular location">
    <subcellularLocation>
        <location evidence="1">Cell membrane</location>
        <topology evidence="1">Multi-pass membrane protein</topology>
    </subcellularLocation>
    <subcellularLocation>
        <location evidence="6">Membrane</location>
        <topology evidence="6">Multi-pass membrane protein</topology>
    </subcellularLocation>
</comment>
<keyword evidence="5 7" id="KW-0472">Membrane</keyword>
<protein>
    <submittedName>
        <fullName evidence="9">MotA/TolQ/ExbB proton channel family protein</fullName>
    </submittedName>
</protein>
<gene>
    <name evidence="9" type="ORF">Q9312_06485</name>
</gene>
<accession>A0AA51RVY5</accession>
<evidence type="ECO:0000256" key="5">
    <source>
        <dbReference type="ARBA" id="ARBA00023136"/>
    </source>
</evidence>
<dbReference type="GO" id="GO:0017038">
    <property type="term" value="P:protein import"/>
    <property type="evidence" value="ECO:0007669"/>
    <property type="project" value="TreeGrafter"/>
</dbReference>
<dbReference type="KEGG" id="plei:Q9312_06485"/>
<evidence type="ECO:0000256" key="2">
    <source>
        <dbReference type="ARBA" id="ARBA00022475"/>
    </source>
</evidence>
<keyword evidence="10" id="KW-1185">Reference proteome</keyword>
<evidence type="ECO:0000256" key="3">
    <source>
        <dbReference type="ARBA" id="ARBA00022692"/>
    </source>
</evidence>
<dbReference type="Proteomes" id="UP001239782">
    <property type="component" value="Chromosome"/>
</dbReference>
<proteinExistence type="inferred from homology"/>
<feature type="transmembrane region" description="Helical" evidence="7">
    <location>
        <begin position="16"/>
        <end position="38"/>
    </location>
</feature>
<dbReference type="PANTHER" id="PTHR30625:SF18">
    <property type="entry name" value="TONB2 ENERGY TRANSDUCTION SYSTEM INNER MEMBRANE COMPONENT EXBB"/>
    <property type="match status" value="1"/>
</dbReference>
<organism evidence="9 10">
    <name type="scientific">Pleionea litopenaei</name>
    <dbReference type="NCBI Taxonomy" id="3070815"/>
    <lineage>
        <taxon>Bacteria</taxon>
        <taxon>Pseudomonadati</taxon>
        <taxon>Pseudomonadota</taxon>
        <taxon>Gammaproteobacteria</taxon>
        <taxon>Oceanospirillales</taxon>
        <taxon>Pleioneaceae</taxon>
        <taxon>Pleionea</taxon>
    </lineage>
</organism>
<dbReference type="Pfam" id="PF01618">
    <property type="entry name" value="MotA_ExbB"/>
    <property type="match status" value="1"/>
</dbReference>
<dbReference type="EMBL" id="CP133548">
    <property type="protein sequence ID" value="WMS88560.1"/>
    <property type="molecule type" value="Genomic_DNA"/>
</dbReference>
<dbReference type="InterPro" id="IPR050790">
    <property type="entry name" value="ExbB/TolQ_transport"/>
</dbReference>
<evidence type="ECO:0000256" key="4">
    <source>
        <dbReference type="ARBA" id="ARBA00022989"/>
    </source>
</evidence>
<reference evidence="9 10" key="1">
    <citation type="submission" date="2023-08" db="EMBL/GenBank/DDBJ databases">
        <title>Pleionea litopenaei sp. nov., isolated from stomach of juvenile Litopenaeus vannamei.</title>
        <authorList>
            <person name="Rho A.M."/>
            <person name="Hwang C.Y."/>
        </authorList>
    </citation>
    <scope>NUCLEOTIDE SEQUENCE [LARGE SCALE GENOMIC DNA]</scope>
    <source>
        <strain evidence="9 10">HL-JVS1</strain>
    </source>
</reference>
<evidence type="ECO:0000259" key="8">
    <source>
        <dbReference type="Pfam" id="PF01618"/>
    </source>
</evidence>
<feature type="transmembrane region" description="Helical" evidence="7">
    <location>
        <begin position="86"/>
        <end position="107"/>
    </location>
</feature>